<proteinExistence type="predicted"/>
<reference evidence="1" key="2">
    <citation type="journal article" date="2015" name="Data Brief">
        <title>Shoot transcriptome of the giant reed, Arundo donax.</title>
        <authorList>
            <person name="Barrero R.A."/>
            <person name="Guerrero F.D."/>
            <person name="Moolhuijzen P."/>
            <person name="Goolsby J.A."/>
            <person name="Tidwell J."/>
            <person name="Bellgard S.E."/>
            <person name="Bellgard M.I."/>
        </authorList>
    </citation>
    <scope>NUCLEOTIDE SEQUENCE</scope>
    <source>
        <tissue evidence="1">Shoot tissue taken approximately 20 cm above the soil surface</tissue>
    </source>
</reference>
<reference evidence="1" key="1">
    <citation type="submission" date="2014-09" db="EMBL/GenBank/DDBJ databases">
        <authorList>
            <person name="Magalhaes I.L.F."/>
            <person name="Oliveira U."/>
            <person name="Santos F.R."/>
            <person name="Vidigal T.H.D.A."/>
            <person name="Brescovit A.D."/>
            <person name="Santos A.J."/>
        </authorList>
    </citation>
    <scope>NUCLEOTIDE SEQUENCE</scope>
    <source>
        <tissue evidence="1">Shoot tissue taken approximately 20 cm above the soil surface</tissue>
    </source>
</reference>
<dbReference type="EMBL" id="GBRH01163738">
    <property type="protein sequence ID" value="JAE34158.1"/>
    <property type="molecule type" value="Transcribed_RNA"/>
</dbReference>
<sequence length="20" mass="2352">MFYSITHCILNGLLLNHAYK</sequence>
<accession>A0A0A9HMQ2</accession>
<name>A0A0A9HMQ2_ARUDO</name>
<protein>
    <submittedName>
        <fullName evidence="1">Uncharacterized protein</fullName>
    </submittedName>
</protein>
<organism evidence="1">
    <name type="scientific">Arundo donax</name>
    <name type="common">Giant reed</name>
    <name type="synonym">Donax arundinaceus</name>
    <dbReference type="NCBI Taxonomy" id="35708"/>
    <lineage>
        <taxon>Eukaryota</taxon>
        <taxon>Viridiplantae</taxon>
        <taxon>Streptophyta</taxon>
        <taxon>Embryophyta</taxon>
        <taxon>Tracheophyta</taxon>
        <taxon>Spermatophyta</taxon>
        <taxon>Magnoliopsida</taxon>
        <taxon>Liliopsida</taxon>
        <taxon>Poales</taxon>
        <taxon>Poaceae</taxon>
        <taxon>PACMAD clade</taxon>
        <taxon>Arundinoideae</taxon>
        <taxon>Arundineae</taxon>
        <taxon>Arundo</taxon>
    </lineage>
</organism>
<dbReference type="AlphaFoldDB" id="A0A0A9HMQ2"/>
<evidence type="ECO:0000313" key="1">
    <source>
        <dbReference type="EMBL" id="JAE34158.1"/>
    </source>
</evidence>